<dbReference type="Pfam" id="PF01780">
    <property type="entry name" value="Ribosomal_L37ae"/>
    <property type="match status" value="1"/>
</dbReference>
<evidence type="ECO:0000313" key="14">
    <source>
        <dbReference type="Proteomes" id="UP001428341"/>
    </source>
</evidence>
<feature type="compositionally biased region" description="Basic and acidic residues" evidence="11">
    <location>
        <begin position="327"/>
        <end position="337"/>
    </location>
</feature>
<evidence type="ECO:0000256" key="11">
    <source>
        <dbReference type="SAM" id="MobiDB-lite"/>
    </source>
</evidence>
<proteinExistence type="inferred from homology"/>
<dbReference type="SMART" id="SM00544">
    <property type="entry name" value="MA3"/>
    <property type="match status" value="3"/>
</dbReference>
<dbReference type="Gene3D" id="2.20.25.30">
    <property type="match status" value="1"/>
</dbReference>
<gene>
    <name evidence="13" type="ORF">WN944_017825</name>
</gene>
<evidence type="ECO:0000256" key="2">
    <source>
        <dbReference type="ARBA" id="ARBA00008672"/>
    </source>
</evidence>
<dbReference type="GO" id="GO:0003743">
    <property type="term" value="F:translation initiation factor activity"/>
    <property type="evidence" value="ECO:0007669"/>
    <property type="project" value="UniProtKB-KW"/>
</dbReference>
<evidence type="ECO:0000256" key="7">
    <source>
        <dbReference type="ARBA" id="ARBA00022980"/>
    </source>
</evidence>
<evidence type="ECO:0000313" key="13">
    <source>
        <dbReference type="EMBL" id="KAK9202613.1"/>
    </source>
</evidence>
<dbReference type="GO" id="GO:0003735">
    <property type="term" value="F:structural constituent of ribosome"/>
    <property type="evidence" value="ECO:0007669"/>
    <property type="project" value="InterPro"/>
</dbReference>
<evidence type="ECO:0000256" key="6">
    <source>
        <dbReference type="ARBA" id="ARBA00022917"/>
    </source>
</evidence>
<keyword evidence="3" id="KW-0396">Initiation factor</keyword>
<evidence type="ECO:0000256" key="5">
    <source>
        <dbReference type="ARBA" id="ARBA00022845"/>
    </source>
</evidence>
<dbReference type="EMBL" id="JBCGBO010000005">
    <property type="protein sequence ID" value="KAK9202613.1"/>
    <property type="molecule type" value="Genomic_DNA"/>
</dbReference>
<dbReference type="InterPro" id="IPR003890">
    <property type="entry name" value="MIF4G-like_typ-3"/>
</dbReference>
<dbReference type="Proteomes" id="UP001428341">
    <property type="component" value="Unassembled WGS sequence"/>
</dbReference>
<keyword evidence="5" id="KW-0810">Translation regulation</keyword>
<dbReference type="Gene3D" id="1.25.40.180">
    <property type="match status" value="4"/>
</dbReference>
<feature type="compositionally biased region" description="Polar residues" evidence="11">
    <location>
        <begin position="645"/>
        <end position="662"/>
    </location>
</feature>
<dbReference type="GO" id="GO:0005840">
    <property type="term" value="C:ribosome"/>
    <property type="evidence" value="ECO:0007669"/>
    <property type="project" value="UniProtKB-KW"/>
</dbReference>
<feature type="domain" description="MI" evidence="12">
    <location>
        <begin position="1335"/>
        <end position="1459"/>
    </location>
</feature>
<feature type="region of interest" description="Disordered" evidence="11">
    <location>
        <begin position="594"/>
        <end position="666"/>
    </location>
</feature>
<keyword evidence="8" id="KW-0687">Ribonucleoprotein</keyword>
<feature type="compositionally biased region" description="Pro residues" evidence="11">
    <location>
        <begin position="32"/>
        <end position="43"/>
    </location>
</feature>
<dbReference type="FunFam" id="1.25.40.180:FF:000034">
    <property type="entry name" value="Eukaryotic translation initiation factor 4G"/>
    <property type="match status" value="3"/>
</dbReference>
<dbReference type="InterPro" id="IPR011331">
    <property type="entry name" value="Ribosomal_eL37/eL43"/>
</dbReference>
<dbReference type="SUPFAM" id="SSF48371">
    <property type="entry name" value="ARM repeat"/>
    <property type="match status" value="4"/>
</dbReference>
<feature type="region of interest" description="Disordered" evidence="11">
    <location>
        <begin position="288"/>
        <end position="354"/>
    </location>
</feature>
<organism evidence="13 14">
    <name type="scientific">Citrus x changshan-huyou</name>
    <dbReference type="NCBI Taxonomy" id="2935761"/>
    <lineage>
        <taxon>Eukaryota</taxon>
        <taxon>Viridiplantae</taxon>
        <taxon>Streptophyta</taxon>
        <taxon>Embryophyta</taxon>
        <taxon>Tracheophyta</taxon>
        <taxon>Spermatophyta</taxon>
        <taxon>Magnoliopsida</taxon>
        <taxon>eudicotyledons</taxon>
        <taxon>Gunneridae</taxon>
        <taxon>Pentapetalae</taxon>
        <taxon>rosids</taxon>
        <taxon>malvids</taxon>
        <taxon>Sapindales</taxon>
        <taxon>Rutaceae</taxon>
        <taxon>Aurantioideae</taxon>
        <taxon>Citrus</taxon>
    </lineage>
</organism>
<feature type="compositionally biased region" description="Basic and acidic residues" evidence="11">
    <location>
        <begin position="344"/>
        <end position="354"/>
    </location>
</feature>
<evidence type="ECO:0000256" key="8">
    <source>
        <dbReference type="ARBA" id="ARBA00023274"/>
    </source>
</evidence>
<dbReference type="GO" id="GO:0006417">
    <property type="term" value="P:regulation of translation"/>
    <property type="evidence" value="ECO:0007669"/>
    <property type="project" value="UniProtKB-KW"/>
</dbReference>
<dbReference type="PANTHER" id="PTHR23253">
    <property type="entry name" value="EUKARYOTIC TRANSLATION INITIATION FACTOR 4 GAMMA"/>
    <property type="match status" value="1"/>
</dbReference>
<evidence type="ECO:0000259" key="12">
    <source>
        <dbReference type="PROSITE" id="PS51366"/>
    </source>
</evidence>
<dbReference type="InterPro" id="IPR003891">
    <property type="entry name" value="Initiation_fac_eIF4g_MI"/>
</dbReference>
<evidence type="ECO:0000256" key="9">
    <source>
        <dbReference type="ARBA" id="ARBA00067320"/>
    </source>
</evidence>
<feature type="region of interest" description="Disordered" evidence="11">
    <location>
        <begin position="1"/>
        <end position="67"/>
    </location>
</feature>
<feature type="compositionally biased region" description="Basic and acidic residues" evidence="11">
    <location>
        <begin position="288"/>
        <end position="297"/>
    </location>
</feature>
<reference evidence="13 14" key="1">
    <citation type="submission" date="2024-05" db="EMBL/GenBank/DDBJ databases">
        <title>Haplotype-resolved chromosome-level genome assembly of Huyou (Citrus changshanensis).</title>
        <authorList>
            <person name="Miao C."/>
            <person name="Chen W."/>
            <person name="Wu Y."/>
            <person name="Wang L."/>
            <person name="Zhao S."/>
            <person name="Grierson D."/>
            <person name="Xu C."/>
            <person name="Chen K."/>
        </authorList>
    </citation>
    <scope>NUCLEOTIDE SEQUENCE [LARGE SCALE GENOMIC DNA]</scope>
    <source>
        <strain evidence="13">01-14</strain>
        <tissue evidence="13">Leaf</tissue>
    </source>
</reference>
<feature type="region of interest" description="Disordered" evidence="11">
    <location>
        <begin position="460"/>
        <end position="484"/>
    </location>
</feature>
<feature type="compositionally biased region" description="Basic and acidic residues" evidence="11">
    <location>
        <begin position="597"/>
        <end position="613"/>
    </location>
</feature>
<comment type="caution">
    <text evidence="13">The sequence shown here is derived from an EMBL/GenBank/DDBJ whole genome shotgun (WGS) entry which is preliminary data.</text>
</comment>
<name>A0AAP0MBZ5_9ROSI</name>
<feature type="compositionally biased region" description="Acidic residues" evidence="11">
    <location>
        <begin position="307"/>
        <end position="326"/>
    </location>
</feature>
<keyword evidence="7" id="KW-0689">Ribosomal protein</keyword>
<dbReference type="GO" id="GO:0016281">
    <property type="term" value="C:eukaryotic translation initiation factor 4F complex"/>
    <property type="evidence" value="ECO:0007669"/>
    <property type="project" value="TreeGrafter"/>
</dbReference>
<protein>
    <recommendedName>
        <fullName evidence="9">Eukaryotic translation initiation factor 4G</fullName>
    </recommendedName>
    <alternativeName>
        <fullName evidence="10">Protein synthesis initiation factor 4G</fullName>
    </alternativeName>
</protein>
<evidence type="ECO:0000256" key="10">
    <source>
        <dbReference type="ARBA" id="ARBA00075135"/>
    </source>
</evidence>
<dbReference type="InterPro" id="IPR016024">
    <property type="entry name" value="ARM-type_fold"/>
</dbReference>
<dbReference type="HAMAP" id="MF_00327">
    <property type="entry name" value="Ribosomal_eL43"/>
    <property type="match status" value="1"/>
</dbReference>
<dbReference type="Pfam" id="PF02854">
    <property type="entry name" value="MIF4G"/>
    <property type="match status" value="1"/>
</dbReference>
<evidence type="ECO:0000256" key="3">
    <source>
        <dbReference type="ARBA" id="ARBA00022540"/>
    </source>
</evidence>
<dbReference type="GO" id="GO:0003729">
    <property type="term" value="F:mRNA binding"/>
    <property type="evidence" value="ECO:0007669"/>
    <property type="project" value="TreeGrafter"/>
</dbReference>
<dbReference type="FunFam" id="1.25.40.180:FF:000024">
    <property type="entry name" value="Eukaryotic translation initiation factor 4G"/>
    <property type="match status" value="1"/>
</dbReference>
<feature type="domain" description="MI" evidence="12">
    <location>
        <begin position="1080"/>
        <end position="1204"/>
    </location>
</feature>
<feature type="region of interest" description="Disordered" evidence="11">
    <location>
        <begin position="204"/>
        <end position="266"/>
    </location>
</feature>
<feature type="domain" description="MI" evidence="12">
    <location>
        <begin position="825"/>
        <end position="949"/>
    </location>
</feature>
<dbReference type="NCBIfam" id="TIGR00280">
    <property type="entry name" value="eL43_euk_arch"/>
    <property type="match status" value="1"/>
</dbReference>
<dbReference type="PROSITE" id="PS51366">
    <property type="entry name" value="MI"/>
    <property type="match status" value="3"/>
</dbReference>
<dbReference type="SUPFAM" id="SSF57829">
    <property type="entry name" value="Zn-binding ribosomal proteins"/>
    <property type="match status" value="1"/>
</dbReference>
<evidence type="ECO:0000256" key="1">
    <source>
        <dbReference type="ARBA" id="ARBA00005775"/>
    </source>
</evidence>
<feature type="compositionally biased region" description="Polar residues" evidence="11">
    <location>
        <begin position="233"/>
        <end position="242"/>
    </location>
</feature>
<keyword evidence="14" id="KW-1185">Reference proteome</keyword>
<dbReference type="InterPro" id="IPR002674">
    <property type="entry name" value="Ribosomal_eL43"/>
</dbReference>
<accession>A0AAP0MBZ5</accession>
<dbReference type="GO" id="GO:1990904">
    <property type="term" value="C:ribonucleoprotein complex"/>
    <property type="evidence" value="ECO:0007669"/>
    <property type="project" value="UniProtKB-KW"/>
</dbReference>
<comment type="similarity">
    <text evidence="2">Belongs to the eukaryotic ribosomal protein eL43 family.</text>
</comment>
<sequence>MTGAGGESPLTPACNGGEFLLSVLQKPQQHPQAPPHQTPPQQPSLPNDPAVAAVGPTINFPPQWPSNGSDLPPTWPRTPLPLNFLGFPQNPWASPSTENQQQRLLCEDLGRLGFSNANYAAIHNLIQQPNHQQQQQQNLRFGSFQVQPVSLLNLNPLDNLKYNLDRNSLFDQPRASSISNPNSFQHRNLENSREHDLRLGKQHYGSTPPPGFSNKARVAGSGNSRRGFEHNVDMTNRFTSSAVEGGNGVGLTRQLDHPGPPSGINLHSVSALDIEESLLDLRTEGRERHLGRNKRGENGPGYSQGGDDVDDFGEDLVDSLLPDDESELKNDNHERNDKKHRNSRDKEIRSDNRGKRLLSQRMRNLKWQIECRGDIGRLNVQNFEKLFEQVKAVNIDNAVTLTGVISQIFDKALMEPTFCEMYANFFYLLAGELPDFSEDNEKITFKRLLLNKCQEEFERGEREQEEANKADKEGEIKQTKEEREEKRIKARRRWLGNIKLIGELYKKKMLTDRIMHECIKKLLGQYENPDEEDVEALCILMSTIGEMIDHPKAKEHMDAYFDRMEKLSNNMKLSSRVRFMLKDSIELRKNKWRQRRKVEGPKKIEEVHRDAAQERQAQASRLARGPSMNSSSRRAPMDFGPRGLSSPTTQMGSFRGLPTQNRGYGGQDVRFEDRQSYEARTLSVPLPQRPIGDESITLGPQGGLARGMSIRGPPAMSSTPLPDISPGAGEPRRIPAGLNGFSSLSERPAYGSREDIIPRYHPDRFAAPPAFDQLNAQERNINYGNRDLRASERSFDRPLATSPTQGQVPSITQNVPSEKVWSEEYLREKSIAAIKEFYSARDEKEVAWCIKDLNSPGFHPSMVSLWVTDSFERKDMERDLLAKLLVNLTKSREGMLSQGLLIKGFESVLTTLEDAVNDAPRAAEFLGRIFAKVVEENVIPLREIGRLLREGGEEPGRLLEIGLAGDVLGSTLEIIKSDKGESVLHEVQMSLNLRLEDFRPPEPASGSREDIIPRYHPDRFAAPPAFDQLNAQECNINYGNRDLRASERSFDRPLATSPTQGQVPSITQNVPSEKVWSEEYLREKSIAAIKEFYSARDEKEVAWCIKDLNSPGFHPSMVSLWVTDSFERKDMERDLLAKLLVNLTKSREGMLSQGLLIKGFESVLTTLEDAVNDAPRAAEFLGRIFAKVVEENVIPLREIGRLLREGGEEPGRLLEIGLAGDVLGSTLEIIKSDKGESVLHEVQMSLNLRLEDFRPPEPASGSREDIIPRYHPDRFAAPPAFDQLNAQECNINYGNRDLRASERSFDRPLATSPTQGQVPSITQNVPSEKVWSEEYLREKSIAAIKEFYSARDEKEVAWCIKDLNSPGFHPSMVSLWVTDSFERKDMERDLLAKLLVNLAKSREGMLSQGLLIKGFESVLTTLEDAVNDAPRAAEFLGRIFAKVVEENVIPLREIGRLLREGGEEPGRLLEIGLAGDVLGSTLVIIKSDKGESVLHEPSSSSSSSATIVDLKVDGITRRLWGGGRALVYSRFVCNGVTPGGFRTKRTKKAGIVGKYGTRYGASLRKQIKKMEVSQHSKYFCEFCGKYAVKRKAVGIWGCKDCGKVKAGGAYTLNTASAVTVRSTIRRLREQTES</sequence>
<dbReference type="SMART" id="SM00543">
    <property type="entry name" value="MIF4G"/>
    <property type="match status" value="1"/>
</dbReference>
<dbReference type="Pfam" id="PF02847">
    <property type="entry name" value="MA3"/>
    <property type="match status" value="3"/>
</dbReference>
<dbReference type="FunFam" id="2.20.25.30:FF:000002">
    <property type="entry name" value="60S ribosomal protein L37a"/>
    <property type="match status" value="1"/>
</dbReference>
<keyword evidence="6" id="KW-0648">Protein biosynthesis</keyword>
<dbReference type="InterPro" id="IPR011332">
    <property type="entry name" value="Ribosomal_zn-bd"/>
</dbReference>
<evidence type="ECO:0000256" key="4">
    <source>
        <dbReference type="ARBA" id="ARBA00022833"/>
    </source>
</evidence>
<dbReference type="PANTHER" id="PTHR23253:SF9">
    <property type="entry name" value="EUKARYOTIC TRANSLATION INITIATION FACTOR 4 GAMMA 2"/>
    <property type="match status" value="1"/>
</dbReference>
<keyword evidence="4" id="KW-0862">Zinc</keyword>
<comment type="similarity">
    <text evidence="1">Belongs to the eukaryotic initiation factor 4G family.</text>
</comment>